<dbReference type="Proteomes" id="UP001296943">
    <property type="component" value="Unassembled WGS sequence"/>
</dbReference>
<organism evidence="2 3">
    <name type="scientific">Aquibacillus albus</name>
    <dbReference type="NCBI Taxonomy" id="1168171"/>
    <lineage>
        <taxon>Bacteria</taxon>
        <taxon>Bacillati</taxon>
        <taxon>Bacillota</taxon>
        <taxon>Bacilli</taxon>
        <taxon>Bacillales</taxon>
        <taxon>Bacillaceae</taxon>
        <taxon>Aquibacillus</taxon>
    </lineage>
</organism>
<dbReference type="PROSITE" id="PS51257">
    <property type="entry name" value="PROKAR_LIPOPROTEIN"/>
    <property type="match status" value="1"/>
</dbReference>
<keyword evidence="3" id="KW-1185">Reference proteome</keyword>
<dbReference type="InterPro" id="IPR036785">
    <property type="entry name" value="YkyA-like_sf"/>
</dbReference>
<reference evidence="2 3" key="1">
    <citation type="submission" date="2021-01" db="EMBL/GenBank/DDBJ databases">
        <title>Genomic Encyclopedia of Type Strains, Phase IV (KMG-IV): sequencing the most valuable type-strain genomes for metagenomic binning, comparative biology and taxonomic classification.</title>
        <authorList>
            <person name="Goeker M."/>
        </authorList>
    </citation>
    <scope>NUCLEOTIDE SEQUENCE [LARGE SCALE GENOMIC DNA]</scope>
    <source>
        <strain evidence="2 3">DSM 23711</strain>
    </source>
</reference>
<evidence type="ECO:0000313" key="2">
    <source>
        <dbReference type="EMBL" id="MBM7572225.1"/>
    </source>
</evidence>
<evidence type="ECO:0008006" key="4">
    <source>
        <dbReference type="Google" id="ProtNLM"/>
    </source>
</evidence>
<dbReference type="InterPro" id="IPR019454">
    <property type="entry name" value="Lipoprot_YkyA-like"/>
</dbReference>
<keyword evidence="1" id="KW-0175">Coiled coil</keyword>
<protein>
    <recommendedName>
        <fullName evidence="4">Cell-wall binding lipoprotein</fullName>
    </recommendedName>
</protein>
<gene>
    <name evidence="2" type="ORF">JOC48_002728</name>
</gene>
<dbReference type="RefSeq" id="WP_338024311.1">
    <property type="nucleotide sequence ID" value="NZ_JAFBDR010000015.1"/>
</dbReference>
<dbReference type="SUPFAM" id="SSF140423">
    <property type="entry name" value="MW0975(SA0943)-like"/>
    <property type="match status" value="1"/>
</dbReference>
<dbReference type="Gene3D" id="1.20.120.570">
    <property type="entry name" value="YkyA-like"/>
    <property type="match status" value="1"/>
</dbReference>
<comment type="caution">
    <text evidence="2">The sequence shown here is derived from an EMBL/GenBank/DDBJ whole genome shotgun (WGS) entry which is preliminary data.</text>
</comment>
<sequence>MLVKKIIVAMTVFLIFLTGCNSESIPEEMYEHLEQAVSLEEPFAEKQGSLVELEDEEKEIYDEIIELGMDDIDRIQELSTRALENIDERKEIIVTEKQSIEDAKEEFDKVNPLIEEINDESIKTKAVELTEAMEERYNAYLDLNDAYTNSLNEDEALYQLLQKEDVEEEELRSQIEAVNESYDKVIETNQLFNEKTEVYNTLKREFYELAELNVQYSE</sequence>
<feature type="coiled-coil region" evidence="1">
    <location>
        <begin position="144"/>
        <end position="181"/>
    </location>
</feature>
<accession>A0ABS2N259</accession>
<evidence type="ECO:0000313" key="3">
    <source>
        <dbReference type="Proteomes" id="UP001296943"/>
    </source>
</evidence>
<dbReference type="EMBL" id="JAFBDR010000015">
    <property type="protein sequence ID" value="MBM7572225.1"/>
    <property type="molecule type" value="Genomic_DNA"/>
</dbReference>
<proteinExistence type="predicted"/>
<name>A0ABS2N259_9BACI</name>
<evidence type="ECO:0000256" key="1">
    <source>
        <dbReference type="SAM" id="Coils"/>
    </source>
</evidence>
<dbReference type="Pfam" id="PF10368">
    <property type="entry name" value="YkyA"/>
    <property type="match status" value="1"/>
</dbReference>